<dbReference type="InterPro" id="IPR030842">
    <property type="entry name" value="TF_NusA_bacterial"/>
</dbReference>
<dbReference type="PROSITE" id="PS50084">
    <property type="entry name" value="KH_TYPE_1"/>
    <property type="match status" value="1"/>
</dbReference>
<dbReference type="Gene3D" id="3.30.1480.10">
    <property type="entry name" value="NusA, N-terminal domain"/>
    <property type="match status" value="1"/>
</dbReference>
<evidence type="ECO:0000313" key="10">
    <source>
        <dbReference type="Proteomes" id="UP000214880"/>
    </source>
</evidence>
<dbReference type="GO" id="GO:0006353">
    <property type="term" value="P:DNA-templated transcription termination"/>
    <property type="evidence" value="ECO:0007669"/>
    <property type="project" value="UniProtKB-UniRule"/>
</dbReference>
<dbReference type="OrthoDB" id="9807233at2"/>
<dbReference type="RefSeq" id="WP_092067713.1">
    <property type="nucleotide sequence ID" value="NZ_FNHB01000001.1"/>
</dbReference>
<comment type="subunit">
    <text evidence="7">Monomer. Binds directly to the core enzyme of the DNA-dependent RNA polymerase and to nascent RNA.</text>
</comment>
<dbReference type="SMART" id="SM00316">
    <property type="entry name" value="S1"/>
    <property type="match status" value="1"/>
</dbReference>
<dbReference type="CDD" id="cd02134">
    <property type="entry name" value="KH-II_NusA_rpt1"/>
    <property type="match status" value="1"/>
</dbReference>
<keyword evidence="10" id="KW-1185">Reference proteome</keyword>
<dbReference type="Pfam" id="PF26594">
    <property type="entry name" value="KH_NusA_2nd"/>
    <property type="match status" value="1"/>
</dbReference>
<dbReference type="STRING" id="146817.SAMN04488502_101372"/>
<protein>
    <recommendedName>
        <fullName evidence="7">Transcription termination/antitermination protein NusA</fullName>
    </recommendedName>
</protein>
<dbReference type="HAMAP" id="MF_00945_B">
    <property type="entry name" value="NusA_B"/>
    <property type="match status" value="1"/>
</dbReference>
<keyword evidence="1 7" id="KW-0806">Transcription termination</keyword>
<reference evidence="9 10" key="1">
    <citation type="submission" date="2016-10" db="EMBL/GenBank/DDBJ databases">
        <authorList>
            <person name="de Groot N.N."/>
        </authorList>
    </citation>
    <scope>NUCLEOTIDE SEQUENCE [LARGE SCALE GENOMIC DNA]</scope>
    <source>
        <strain evidence="9 10">DSM 1736</strain>
    </source>
</reference>
<comment type="function">
    <text evidence="7">Participates in both transcription termination and antitermination.</text>
</comment>
<dbReference type="Pfam" id="PF08529">
    <property type="entry name" value="NusA_N"/>
    <property type="match status" value="1"/>
</dbReference>
<evidence type="ECO:0000313" key="9">
    <source>
        <dbReference type="EMBL" id="SDL62153.1"/>
    </source>
</evidence>
<dbReference type="InterPro" id="IPR013735">
    <property type="entry name" value="TF_NusA_N"/>
</dbReference>
<dbReference type="CDD" id="cd04455">
    <property type="entry name" value="S1_NusA"/>
    <property type="match status" value="1"/>
</dbReference>
<dbReference type="EMBL" id="FNHB01000001">
    <property type="protein sequence ID" value="SDL62153.1"/>
    <property type="molecule type" value="Genomic_DNA"/>
</dbReference>
<dbReference type="CDD" id="cd22529">
    <property type="entry name" value="KH-II_NusA_rpt2"/>
    <property type="match status" value="1"/>
</dbReference>
<evidence type="ECO:0000256" key="1">
    <source>
        <dbReference type="ARBA" id="ARBA00022472"/>
    </source>
</evidence>
<dbReference type="GO" id="GO:0005829">
    <property type="term" value="C:cytosol"/>
    <property type="evidence" value="ECO:0007669"/>
    <property type="project" value="TreeGrafter"/>
</dbReference>
<dbReference type="InterPro" id="IPR003029">
    <property type="entry name" value="S1_domain"/>
</dbReference>
<evidence type="ECO:0000256" key="6">
    <source>
        <dbReference type="ARBA" id="ARBA00023163"/>
    </source>
</evidence>
<dbReference type="Gene3D" id="2.40.50.140">
    <property type="entry name" value="Nucleic acid-binding proteins"/>
    <property type="match status" value="1"/>
</dbReference>
<keyword evidence="6 7" id="KW-0804">Transcription</keyword>
<evidence type="ECO:0000256" key="4">
    <source>
        <dbReference type="ARBA" id="ARBA00022884"/>
    </source>
</evidence>
<dbReference type="FunFam" id="3.30.300.20:FF:000005">
    <property type="entry name" value="Transcription termination/antitermination protein NusA"/>
    <property type="match status" value="1"/>
</dbReference>
<keyword evidence="3 7" id="KW-0889">Transcription antitermination</keyword>
<gene>
    <name evidence="7" type="primary">nusA</name>
    <name evidence="9" type="ORF">SAMN04488502_101372</name>
</gene>
<dbReference type="GO" id="GO:0003700">
    <property type="term" value="F:DNA-binding transcription factor activity"/>
    <property type="evidence" value="ECO:0007669"/>
    <property type="project" value="InterPro"/>
</dbReference>
<dbReference type="Pfam" id="PF13184">
    <property type="entry name" value="KH_NusA_1st"/>
    <property type="match status" value="1"/>
</dbReference>
<dbReference type="InterPro" id="IPR025249">
    <property type="entry name" value="TF_NusA_KH_1st"/>
</dbReference>
<dbReference type="FunFam" id="3.30.1480.10:FF:000002">
    <property type="entry name" value="Transcription termination/antitermination protein NusA"/>
    <property type="match status" value="1"/>
</dbReference>
<dbReference type="InterPro" id="IPR015946">
    <property type="entry name" value="KH_dom-like_a/b"/>
</dbReference>
<dbReference type="GO" id="GO:0003723">
    <property type="term" value="F:RNA binding"/>
    <property type="evidence" value="ECO:0007669"/>
    <property type="project" value="UniProtKB-UniRule"/>
</dbReference>
<dbReference type="SUPFAM" id="SSF54814">
    <property type="entry name" value="Prokaryotic type KH domain (KH-domain type II)"/>
    <property type="match status" value="2"/>
</dbReference>
<feature type="domain" description="S1 motif" evidence="8">
    <location>
        <begin position="135"/>
        <end position="199"/>
    </location>
</feature>
<dbReference type="InterPro" id="IPR009019">
    <property type="entry name" value="KH_sf_prok-type"/>
</dbReference>
<dbReference type="AlphaFoldDB" id="A0A1G9LJX0"/>
<dbReference type="PROSITE" id="PS50126">
    <property type="entry name" value="S1"/>
    <property type="match status" value="1"/>
</dbReference>
<evidence type="ECO:0000256" key="2">
    <source>
        <dbReference type="ARBA" id="ARBA00022490"/>
    </source>
</evidence>
<comment type="subcellular location">
    <subcellularLocation>
        <location evidence="7">Cytoplasm</location>
    </subcellularLocation>
</comment>
<comment type="similarity">
    <text evidence="7">Belongs to the NusA family.</text>
</comment>
<dbReference type="PANTHER" id="PTHR22648">
    <property type="entry name" value="TRANSCRIPTION TERMINATION FACTOR NUSA"/>
    <property type="match status" value="1"/>
</dbReference>
<dbReference type="InterPro" id="IPR058582">
    <property type="entry name" value="KH_NusA_2nd"/>
</dbReference>
<keyword evidence="2 7" id="KW-0963">Cytoplasm</keyword>
<dbReference type="Pfam" id="PF00575">
    <property type="entry name" value="S1"/>
    <property type="match status" value="1"/>
</dbReference>
<evidence type="ECO:0000256" key="5">
    <source>
        <dbReference type="ARBA" id="ARBA00023015"/>
    </source>
</evidence>
<dbReference type="InterPro" id="IPR036555">
    <property type="entry name" value="NusA_N_sf"/>
</dbReference>
<evidence type="ECO:0000259" key="8">
    <source>
        <dbReference type="PROSITE" id="PS50126"/>
    </source>
</evidence>
<name>A0A1G9LJX0_9FIRM</name>
<organism evidence="9 10">
    <name type="scientific">Dendrosporobacter quercicolus</name>
    <dbReference type="NCBI Taxonomy" id="146817"/>
    <lineage>
        <taxon>Bacteria</taxon>
        <taxon>Bacillati</taxon>
        <taxon>Bacillota</taxon>
        <taxon>Negativicutes</taxon>
        <taxon>Selenomonadales</taxon>
        <taxon>Sporomusaceae</taxon>
        <taxon>Dendrosporobacter</taxon>
    </lineage>
</organism>
<dbReference type="FunFam" id="2.40.50.140:FF:000058">
    <property type="entry name" value="Transcription termination/antitermination protein NusA"/>
    <property type="match status" value="1"/>
</dbReference>
<dbReference type="GO" id="GO:0031564">
    <property type="term" value="P:transcription antitermination"/>
    <property type="evidence" value="ECO:0007669"/>
    <property type="project" value="UniProtKB-UniRule"/>
</dbReference>
<proteinExistence type="inferred from homology"/>
<dbReference type="PANTHER" id="PTHR22648:SF0">
    <property type="entry name" value="TRANSCRIPTION TERMINATION_ANTITERMINATION PROTEIN NUSA"/>
    <property type="match status" value="1"/>
</dbReference>
<dbReference type="NCBIfam" id="TIGR01953">
    <property type="entry name" value="NusA"/>
    <property type="match status" value="1"/>
</dbReference>
<evidence type="ECO:0000256" key="3">
    <source>
        <dbReference type="ARBA" id="ARBA00022814"/>
    </source>
</evidence>
<dbReference type="Proteomes" id="UP000214880">
    <property type="component" value="Unassembled WGS sequence"/>
</dbReference>
<dbReference type="InterPro" id="IPR010213">
    <property type="entry name" value="TF_NusA"/>
</dbReference>
<sequence length="347" mass="38728">MNAEFMQAFEQLGREKGIAPEILFDAIEAALISAYKRNFGSAQNVRVSLERTTGEIHVFARKNIVEEVTDSRLEMDLPEAQAIDRRYELGDVIEIEVTPKDFGRIAAQTAKQVVVQRIREAERGIIYEEFSNRESDILTGIVQRIEQKNVFIDLGKAEAILAPSEQIAGEQYRHGDRVKTYIIEVKKTTKGPQILVSRTHPGLLKRLFELEVPEIHDGIVEIKSVAREPGLRSKIAVYSRDENVDPVGSCVGHKGMRVQTIVDELRGEKIDIVKWNADPTKYIANALSPAKVISVEVNEAEKLSKVVVPDYQLSLAIGKEGQNARLAAKLTGWKIDIKSESQAQSAS</sequence>
<accession>A0A1G9LJX0</accession>
<keyword evidence="5 7" id="KW-0805">Transcription regulation</keyword>
<dbReference type="InterPro" id="IPR012340">
    <property type="entry name" value="NA-bd_OB-fold"/>
</dbReference>
<dbReference type="FunFam" id="3.30.300.20:FF:000002">
    <property type="entry name" value="Transcription termination/antitermination protein NusA"/>
    <property type="match status" value="1"/>
</dbReference>
<dbReference type="SUPFAM" id="SSF50249">
    <property type="entry name" value="Nucleic acid-binding proteins"/>
    <property type="match status" value="1"/>
</dbReference>
<keyword evidence="4 7" id="KW-0694">RNA-binding</keyword>
<dbReference type="SUPFAM" id="SSF69705">
    <property type="entry name" value="Transcription factor NusA, N-terminal domain"/>
    <property type="match status" value="1"/>
</dbReference>
<dbReference type="Gene3D" id="3.30.300.20">
    <property type="match status" value="2"/>
</dbReference>
<evidence type="ECO:0000256" key="7">
    <source>
        <dbReference type="HAMAP-Rule" id="MF_00945"/>
    </source>
</evidence>